<evidence type="ECO:0000256" key="1">
    <source>
        <dbReference type="SAM" id="Phobius"/>
    </source>
</evidence>
<comment type="caution">
    <text evidence="2">The sequence shown here is derived from an EMBL/GenBank/DDBJ whole genome shotgun (WGS) entry which is preliminary data.</text>
</comment>
<keyword evidence="1" id="KW-0472">Membrane</keyword>
<sequence>MIYLDLDSQLIYYVYILYKYNKKKNFIFTTKDKMVRFIITSIFLFTAINKISKGVIA</sequence>
<protein>
    <submittedName>
        <fullName evidence="2">Uncharacterized protein</fullName>
    </submittedName>
</protein>
<keyword evidence="3" id="KW-1185">Reference proteome</keyword>
<evidence type="ECO:0000313" key="3">
    <source>
        <dbReference type="Proteomes" id="UP000018888"/>
    </source>
</evidence>
<gene>
    <name evidence="2" type="ORF">GLOIN_2v1536279</name>
</gene>
<evidence type="ECO:0000313" key="2">
    <source>
        <dbReference type="EMBL" id="POG78654.1"/>
    </source>
</evidence>
<accession>A0A2P4QLZ7</accession>
<feature type="transmembrane region" description="Helical" evidence="1">
    <location>
        <begin position="34"/>
        <end position="52"/>
    </location>
</feature>
<organism evidence="2 3">
    <name type="scientific">Rhizophagus irregularis (strain DAOM 181602 / DAOM 197198 / MUCL 43194)</name>
    <name type="common">Arbuscular mycorrhizal fungus</name>
    <name type="synonym">Glomus intraradices</name>
    <dbReference type="NCBI Taxonomy" id="747089"/>
    <lineage>
        <taxon>Eukaryota</taxon>
        <taxon>Fungi</taxon>
        <taxon>Fungi incertae sedis</taxon>
        <taxon>Mucoromycota</taxon>
        <taxon>Glomeromycotina</taxon>
        <taxon>Glomeromycetes</taxon>
        <taxon>Glomerales</taxon>
        <taxon>Glomeraceae</taxon>
        <taxon>Rhizophagus</taxon>
    </lineage>
</organism>
<keyword evidence="1" id="KW-1133">Transmembrane helix</keyword>
<dbReference type="Proteomes" id="UP000018888">
    <property type="component" value="Unassembled WGS sequence"/>
</dbReference>
<reference evidence="2 3" key="2">
    <citation type="journal article" date="2018" name="New Phytol.">
        <title>High intraspecific genome diversity in the model arbuscular mycorrhizal symbiont Rhizophagus irregularis.</title>
        <authorList>
            <person name="Chen E.C.H."/>
            <person name="Morin E."/>
            <person name="Beaudet D."/>
            <person name="Noel J."/>
            <person name="Yildirir G."/>
            <person name="Ndikumana S."/>
            <person name="Charron P."/>
            <person name="St-Onge C."/>
            <person name="Giorgi J."/>
            <person name="Kruger M."/>
            <person name="Marton T."/>
            <person name="Ropars J."/>
            <person name="Grigoriev I.V."/>
            <person name="Hainaut M."/>
            <person name="Henrissat B."/>
            <person name="Roux C."/>
            <person name="Martin F."/>
            <person name="Corradi N."/>
        </authorList>
    </citation>
    <scope>NUCLEOTIDE SEQUENCE [LARGE SCALE GENOMIC DNA]</scope>
    <source>
        <strain evidence="2 3">DAOM 197198</strain>
    </source>
</reference>
<dbReference type="AlphaFoldDB" id="A0A2P4QLZ7"/>
<proteinExistence type="predicted"/>
<reference evidence="2 3" key="1">
    <citation type="journal article" date="2013" name="Proc. Natl. Acad. Sci. U.S.A.">
        <title>Genome of an arbuscular mycorrhizal fungus provides insight into the oldest plant symbiosis.</title>
        <authorList>
            <person name="Tisserant E."/>
            <person name="Malbreil M."/>
            <person name="Kuo A."/>
            <person name="Kohler A."/>
            <person name="Symeonidi A."/>
            <person name="Balestrini R."/>
            <person name="Charron P."/>
            <person name="Duensing N."/>
            <person name="Frei Dit Frey N."/>
            <person name="Gianinazzi-Pearson V."/>
            <person name="Gilbert L.B."/>
            <person name="Handa Y."/>
            <person name="Herr J.R."/>
            <person name="Hijri M."/>
            <person name="Koul R."/>
            <person name="Kawaguchi M."/>
            <person name="Krajinski F."/>
            <person name="Lammers P.J."/>
            <person name="Masclaux F.G."/>
            <person name="Murat C."/>
            <person name="Morin E."/>
            <person name="Ndikumana S."/>
            <person name="Pagni M."/>
            <person name="Petitpierre D."/>
            <person name="Requena N."/>
            <person name="Rosikiewicz P."/>
            <person name="Riley R."/>
            <person name="Saito K."/>
            <person name="San Clemente H."/>
            <person name="Shapiro H."/>
            <person name="van Tuinen D."/>
            <person name="Becard G."/>
            <person name="Bonfante P."/>
            <person name="Paszkowski U."/>
            <person name="Shachar-Hill Y.Y."/>
            <person name="Tuskan G.A."/>
            <person name="Young P.W."/>
            <person name="Sanders I.R."/>
            <person name="Henrissat B."/>
            <person name="Rensing S.A."/>
            <person name="Grigoriev I.V."/>
            <person name="Corradi N."/>
            <person name="Roux C."/>
            <person name="Martin F."/>
        </authorList>
    </citation>
    <scope>NUCLEOTIDE SEQUENCE [LARGE SCALE GENOMIC DNA]</scope>
    <source>
        <strain evidence="2 3">DAOM 197198</strain>
    </source>
</reference>
<keyword evidence="1" id="KW-0812">Transmembrane</keyword>
<name>A0A2P4QLZ7_RHIID</name>
<dbReference type="EMBL" id="AUPC02000031">
    <property type="protein sequence ID" value="POG78654.1"/>
    <property type="molecule type" value="Genomic_DNA"/>
</dbReference>